<dbReference type="AntiFam" id="ANF00017">
    <property type="entry name" value="tRNA translation"/>
</dbReference>
<accession>A0A383EXX6</accession>
<dbReference type="AlphaFoldDB" id="A0A383EXX6"/>
<evidence type="ECO:0000313" key="2">
    <source>
        <dbReference type="EMBL" id="SVE61611.1"/>
    </source>
</evidence>
<dbReference type="EMBL" id="UINC01229765">
    <property type="protein sequence ID" value="SVE61611.1"/>
    <property type="molecule type" value="Genomic_DNA"/>
</dbReference>
<feature type="region of interest" description="Disordered" evidence="1">
    <location>
        <begin position="1"/>
        <end position="39"/>
    </location>
</feature>
<evidence type="ECO:0000256" key="1">
    <source>
        <dbReference type="SAM" id="MobiDB-lite"/>
    </source>
</evidence>
<proteinExistence type="predicted"/>
<reference evidence="2" key="1">
    <citation type="submission" date="2018-05" db="EMBL/GenBank/DDBJ databases">
        <authorList>
            <person name="Lanie J.A."/>
            <person name="Ng W.-L."/>
            <person name="Kazmierczak K.M."/>
            <person name="Andrzejewski T.M."/>
            <person name="Davidsen T.M."/>
            <person name="Wayne K.J."/>
            <person name="Tettelin H."/>
            <person name="Glass J.I."/>
            <person name="Rusch D."/>
            <person name="Podicherti R."/>
            <person name="Tsui H.-C.T."/>
            <person name="Winkler M.E."/>
        </authorList>
    </citation>
    <scope>NUCLEOTIDE SEQUENCE</scope>
</reference>
<name>A0A383EXX6_9ZZZZ</name>
<protein>
    <submittedName>
        <fullName evidence="2">Uncharacterized protein</fullName>
    </submittedName>
</protein>
<gene>
    <name evidence="2" type="ORF">METZ01_LOCUS514465</name>
</gene>
<sequence>MSGRSSMAEQKLPKLTTGVRFSSPAPTYSAKFTGLHDEK</sequence>
<organism evidence="2">
    <name type="scientific">marine metagenome</name>
    <dbReference type="NCBI Taxonomy" id="408172"/>
    <lineage>
        <taxon>unclassified sequences</taxon>
        <taxon>metagenomes</taxon>
        <taxon>ecological metagenomes</taxon>
    </lineage>
</organism>